<proteinExistence type="predicted"/>
<dbReference type="EMBL" id="BK032616">
    <property type="protein sequence ID" value="DAF51506.1"/>
    <property type="molecule type" value="Genomic_DNA"/>
</dbReference>
<organism evidence="1">
    <name type="scientific">Siphoviridae sp. ctrCN24</name>
    <dbReference type="NCBI Taxonomy" id="2827953"/>
    <lineage>
        <taxon>Viruses</taxon>
        <taxon>Duplodnaviria</taxon>
        <taxon>Heunggongvirae</taxon>
        <taxon>Uroviricota</taxon>
        <taxon>Caudoviricetes</taxon>
    </lineage>
</organism>
<evidence type="ECO:0000313" key="1">
    <source>
        <dbReference type="EMBL" id="DAF51506.1"/>
    </source>
</evidence>
<reference evidence="1" key="1">
    <citation type="journal article" date="2021" name="Proc. Natl. Acad. Sci. U.S.A.">
        <title>A Catalog of Tens of Thousands of Viruses from Human Metagenomes Reveals Hidden Associations with Chronic Diseases.</title>
        <authorList>
            <person name="Tisza M.J."/>
            <person name="Buck C.B."/>
        </authorList>
    </citation>
    <scope>NUCLEOTIDE SEQUENCE</scope>
    <source>
        <strain evidence="1">CtrCN24</strain>
    </source>
</reference>
<accession>A0A8S5SLR1</accession>
<sequence>MSKDKRADAFYKILGLFEDADTDEKFVAYLKYLSRLCVKLRGQGDLESYATVRGLHEMGHDVSHDTVRAVVFYLIGDREV</sequence>
<protein>
    <submittedName>
        <fullName evidence="1">Uncharacterized protein</fullName>
    </submittedName>
</protein>
<name>A0A8S5SLR1_9CAUD</name>